<comment type="caution">
    <text evidence="2">The sequence shown here is derived from an EMBL/GenBank/DDBJ whole genome shotgun (WGS) entry which is preliminary data.</text>
</comment>
<dbReference type="EMBL" id="JBHSQH010000001">
    <property type="protein sequence ID" value="MFC5972519.1"/>
    <property type="molecule type" value="Genomic_DNA"/>
</dbReference>
<evidence type="ECO:0000313" key="2">
    <source>
        <dbReference type="EMBL" id="MFC5972519.1"/>
    </source>
</evidence>
<organism evidence="2 3">
    <name type="scientific">Halomarina salina</name>
    <dbReference type="NCBI Taxonomy" id="1872699"/>
    <lineage>
        <taxon>Archaea</taxon>
        <taxon>Methanobacteriati</taxon>
        <taxon>Methanobacteriota</taxon>
        <taxon>Stenosarchaea group</taxon>
        <taxon>Halobacteria</taxon>
        <taxon>Halobacteriales</taxon>
        <taxon>Natronomonadaceae</taxon>
        <taxon>Halomarina</taxon>
    </lineage>
</organism>
<keyword evidence="3" id="KW-1185">Reference proteome</keyword>
<protein>
    <submittedName>
        <fullName evidence="2">Uncharacterized protein</fullName>
    </submittedName>
</protein>
<feature type="transmembrane region" description="Helical" evidence="1">
    <location>
        <begin position="40"/>
        <end position="73"/>
    </location>
</feature>
<reference evidence="2 3" key="1">
    <citation type="journal article" date="2019" name="Int. J. Syst. Evol. Microbiol.">
        <title>The Global Catalogue of Microorganisms (GCM) 10K type strain sequencing project: providing services to taxonomists for standard genome sequencing and annotation.</title>
        <authorList>
            <consortium name="The Broad Institute Genomics Platform"/>
            <consortium name="The Broad Institute Genome Sequencing Center for Infectious Disease"/>
            <person name="Wu L."/>
            <person name="Ma J."/>
        </authorList>
    </citation>
    <scope>NUCLEOTIDE SEQUENCE [LARGE SCALE GENOMIC DNA]</scope>
    <source>
        <strain evidence="2 3">CGMCC 1.12543</strain>
    </source>
</reference>
<accession>A0ABD5RQG7</accession>
<evidence type="ECO:0000256" key="1">
    <source>
        <dbReference type="SAM" id="Phobius"/>
    </source>
</evidence>
<dbReference type="Proteomes" id="UP001596099">
    <property type="component" value="Unassembled WGS sequence"/>
</dbReference>
<dbReference type="AlphaFoldDB" id="A0ABD5RQG7"/>
<name>A0ABD5RQG7_9EURY</name>
<keyword evidence="1" id="KW-0472">Membrane</keyword>
<keyword evidence="1" id="KW-1133">Transmembrane helix</keyword>
<proteinExistence type="predicted"/>
<evidence type="ECO:0000313" key="3">
    <source>
        <dbReference type="Proteomes" id="UP001596099"/>
    </source>
</evidence>
<sequence>MPWQDLIFTAGSFVAILSLAPTLTDVRSSVPRTTSVPSAVIALTYTLAFVTLGLTFSALGSLATGTLWVAIALRCSTDDDSHRPQTATNPAD</sequence>
<keyword evidence="1" id="KW-0812">Transmembrane</keyword>
<dbReference type="RefSeq" id="WP_247415946.1">
    <property type="nucleotide sequence ID" value="NZ_JALLGW010000001.1"/>
</dbReference>
<gene>
    <name evidence="2" type="ORF">ACFPYI_14360</name>
</gene>